<gene>
    <name evidence="3" type="ORF">D9757_010427</name>
</gene>
<evidence type="ECO:0000259" key="2">
    <source>
        <dbReference type="Pfam" id="PF20151"/>
    </source>
</evidence>
<feature type="transmembrane region" description="Helical" evidence="1">
    <location>
        <begin position="100"/>
        <end position="120"/>
    </location>
</feature>
<feature type="transmembrane region" description="Helical" evidence="1">
    <location>
        <begin position="158"/>
        <end position="177"/>
    </location>
</feature>
<keyword evidence="1" id="KW-0812">Transmembrane</keyword>
<feature type="transmembrane region" description="Helical" evidence="1">
    <location>
        <begin position="127"/>
        <end position="152"/>
    </location>
</feature>
<name>A0A8H5GPB8_9AGAR</name>
<feature type="transmembrane region" description="Helical" evidence="1">
    <location>
        <begin position="198"/>
        <end position="219"/>
    </location>
</feature>
<feature type="transmembrane region" description="Helical" evidence="1">
    <location>
        <begin position="23"/>
        <end position="41"/>
    </location>
</feature>
<reference evidence="3 4" key="1">
    <citation type="journal article" date="2020" name="ISME J.">
        <title>Uncovering the hidden diversity of litter-decomposition mechanisms in mushroom-forming fungi.</title>
        <authorList>
            <person name="Floudas D."/>
            <person name="Bentzer J."/>
            <person name="Ahren D."/>
            <person name="Johansson T."/>
            <person name="Persson P."/>
            <person name="Tunlid A."/>
        </authorList>
    </citation>
    <scope>NUCLEOTIDE SEQUENCE [LARGE SCALE GENOMIC DNA]</scope>
    <source>
        <strain evidence="3 4">CBS 406.79</strain>
    </source>
</reference>
<dbReference type="Pfam" id="PF20151">
    <property type="entry name" value="DUF6533"/>
    <property type="match status" value="1"/>
</dbReference>
<keyword evidence="1" id="KW-0472">Membrane</keyword>
<dbReference type="EMBL" id="JAACJN010000132">
    <property type="protein sequence ID" value="KAF5368719.1"/>
    <property type="molecule type" value="Genomic_DNA"/>
</dbReference>
<accession>A0A8H5GPB8</accession>
<comment type="caution">
    <text evidence="3">The sequence shown here is derived from an EMBL/GenBank/DDBJ whole genome shotgun (WGS) entry which is preliminary data.</text>
</comment>
<keyword evidence="1" id="KW-1133">Transmembrane helix</keyword>
<protein>
    <recommendedName>
        <fullName evidence="2">DUF6533 domain-containing protein</fullName>
    </recommendedName>
</protein>
<evidence type="ECO:0000313" key="4">
    <source>
        <dbReference type="Proteomes" id="UP000518752"/>
    </source>
</evidence>
<feature type="domain" description="DUF6533" evidence="2">
    <location>
        <begin position="8"/>
        <end position="33"/>
    </location>
</feature>
<dbReference type="InterPro" id="IPR045340">
    <property type="entry name" value="DUF6533"/>
</dbReference>
<dbReference type="OrthoDB" id="3251775at2759"/>
<evidence type="ECO:0000313" key="3">
    <source>
        <dbReference type="EMBL" id="KAF5368719.1"/>
    </source>
</evidence>
<sequence>MSLCRSCQEVQFIWRAKWRAPKILFLLVRYIVPVGVILHSHRTFPSPMSFFNAVVPTLWSELSGIANSDVTDTPRGEFSANCGSQGQLRPINSNTLCRQLMLSELTTGMGNFLVMLHVWNLWERNRILIVASLILFTLTQIANIICGVISVINITFYLWAPGLLFELAMFAAVYLNAGARPRTLQTEFSKVLHRDGMVYFAVLLTLRLTNLVLAIVSPLRLV</sequence>
<keyword evidence="4" id="KW-1185">Reference proteome</keyword>
<organism evidence="3 4">
    <name type="scientific">Collybiopsis confluens</name>
    <dbReference type="NCBI Taxonomy" id="2823264"/>
    <lineage>
        <taxon>Eukaryota</taxon>
        <taxon>Fungi</taxon>
        <taxon>Dikarya</taxon>
        <taxon>Basidiomycota</taxon>
        <taxon>Agaricomycotina</taxon>
        <taxon>Agaricomycetes</taxon>
        <taxon>Agaricomycetidae</taxon>
        <taxon>Agaricales</taxon>
        <taxon>Marasmiineae</taxon>
        <taxon>Omphalotaceae</taxon>
        <taxon>Collybiopsis</taxon>
    </lineage>
</organism>
<dbReference type="AlphaFoldDB" id="A0A8H5GPB8"/>
<evidence type="ECO:0000256" key="1">
    <source>
        <dbReference type="SAM" id="Phobius"/>
    </source>
</evidence>
<dbReference type="Proteomes" id="UP000518752">
    <property type="component" value="Unassembled WGS sequence"/>
</dbReference>
<proteinExistence type="predicted"/>